<dbReference type="HAMAP" id="MF_00238">
    <property type="entry name" value="Cytidyl_kinase_type1"/>
    <property type="match status" value="1"/>
</dbReference>
<keyword evidence="3 8" id="KW-0547">Nucleotide-binding</keyword>
<keyword evidence="5 8" id="KW-0067">ATP-binding</keyword>
<dbReference type="SUPFAM" id="SSF52540">
    <property type="entry name" value="P-loop containing nucleoside triphosphate hydrolases"/>
    <property type="match status" value="1"/>
</dbReference>
<evidence type="ECO:0000256" key="3">
    <source>
        <dbReference type="ARBA" id="ARBA00022741"/>
    </source>
</evidence>
<evidence type="ECO:0000256" key="5">
    <source>
        <dbReference type="ARBA" id="ARBA00022840"/>
    </source>
</evidence>
<dbReference type="InterPro" id="IPR003136">
    <property type="entry name" value="Cytidylate_kin"/>
</dbReference>
<comment type="subcellular location">
    <subcellularLocation>
        <location evidence="8">Cytoplasm</location>
    </subcellularLocation>
</comment>
<keyword evidence="2 8" id="KW-0808">Transferase</keyword>
<reference evidence="10" key="2">
    <citation type="submission" date="2024-06" db="EMBL/GenBank/DDBJ databases">
        <authorList>
            <person name="Plum-Jensen L.E."/>
            <person name="Schramm A."/>
            <person name="Marshall I.P.G."/>
        </authorList>
    </citation>
    <scope>NUCLEOTIDE SEQUENCE</scope>
    <source>
        <strain evidence="10">Rat1</strain>
    </source>
</reference>
<dbReference type="EMBL" id="CP159373">
    <property type="protein sequence ID" value="XCN74017.1"/>
    <property type="molecule type" value="Genomic_DNA"/>
</dbReference>
<dbReference type="NCBIfam" id="TIGR00017">
    <property type="entry name" value="cmk"/>
    <property type="match status" value="1"/>
</dbReference>
<dbReference type="KEGG" id="eaj:Q3M24_04465"/>
<keyword evidence="4 8" id="KW-0418">Kinase</keyword>
<feature type="domain" description="Cytidylate kinase" evidence="9">
    <location>
        <begin position="14"/>
        <end position="233"/>
    </location>
</feature>
<gene>
    <name evidence="8 10" type="primary">cmk</name>
    <name evidence="10" type="ORF">Q3M24_04465</name>
</gene>
<evidence type="ECO:0000256" key="8">
    <source>
        <dbReference type="HAMAP-Rule" id="MF_00238"/>
    </source>
</evidence>
<feature type="binding site" evidence="8">
    <location>
        <begin position="18"/>
        <end position="26"/>
    </location>
    <ligand>
        <name>ATP</name>
        <dbReference type="ChEBI" id="CHEBI:30616"/>
    </ligand>
</feature>
<proteinExistence type="inferred from homology"/>
<comment type="similarity">
    <text evidence="1 8">Belongs to the cytidylate kinase family. Type 1 subfamily.</text>
</comment>
<dbReference type="Pfam" id="PF02224">
    <property type="entry name" value="Cytidylate_kin"/>
    <property type="match status" value="1"/>
</dbReference>
<dbReference type="InterPro" id="IPR011994">
    <property type="entry name" value="Cytidylate_kinase_dom"/>
</dbReference>
<evidence type="ECO:0000259" key="9">
    <source>
        <dbReference type="Pfam" id="PF02224"/>
    </source>
</evidence>
<organism evidence="10">
    <name type="scientific">Candidatus Electrothrix aestuarii</name>
    <dbReference type="NCBI Taxonomy" id="3062594"/>
    <lineage>
        <taxon>Bacteria</taxon>
        <taxon>Pseudomonadati</taxon>
        <taxon>Thermodesulfobacteriota</taxon>
        <taxon>Desulfobulbia</taxon>
        <taxon>Desulfobulbales</taxon>
        <taxon>Desulfobulbaceae</taxon>
        <taxon>Candidatus Electrothrix</taxon>
    </lineage>
</organism>
<dbReference type="GO" id="GO:0005524">
    <property type="term" value="F:ATP binding"/>
    <property type="evidence" value="ECO:0007669"/>
    <property type="project" value="UniProtKB-UniRule"/>
</dbReference>
<protein>
    <recommendedName>
        <fullName evidence="8">Cytidylate kinase</fullName>
        <shortName evidence="8">CK</shortName>
        <ecNumber evidence="8">2.7.4.25</ecNumber>
    </recommendedName>
    <alternativeName>
        <fullName evidence="8">Cytidine monophosphate kinase</fullName>
        <shortName evidence="8">CMP kinase</shortName>
    </alternativeName>
</protein>
<dbReference type="GO" id="GO:0005829">
    <property type="term" value="C:cytosol"/>
    <property type="evidence" value="ECO:0007669"/>
    <property type="project" value="TreeGrafter"/>
</dbReference>
<dbReference type="GO" id="GO:0006220">
    <property type="term" value="P:pyrimidine nucleotide metabolic process"/>
    <property type="evidence" value="ECO:0007669"/>
    <property type="project" value="UniProtKB-UniRule"/>
</dbReference>
<comment type="catalytic activity">
    <reaction evidence="6 8">
        <text>dCMP + ATP = dCDP + ADP</text>
        <dbReference type="Rhea" id="RHEA:25094"/>
        <dbReference type="ChEBI" id="CHEBI:30616"/>
        <dbReference type="ChEBI" id="CHEBI:57566"/>
        <dbReference type="ChEBI" id="CHEBI:58593"/>
        <dbReference type="ChEBI" id="CHEBI:456216"/>
        <dbReference type="EC" id="2.7.4.25"/>
    </reaction>
</comment>
<dbReference type="AlphaFoldDB" id="A0AAU8LXR9"/>
<name>A0AAU8LXR9_9BACT</name>
<dbReference type="GO" id="GO:0015949">
    <property type="term" value="P:nucleobase-containing small molecule interconversion"/>
    <property type="evidence" value="ECO:0007669"/>
    <property type="project" value="TreeGrafter"/>
</dbReference>
<dbReference type="PANTHER" id="PTHR21299:SF2">
    <property type="entry name" value="CYTIDYLATE KINASE"/>
    <property type="match status" value="1"/>
</dbReference>
<dbReference type="GO" id="GO:0036431">
    <property type="term" value="F:dCMP kinase activity"/>
    <property type="evidence" value="ECO:0007669"/>
    <property type="project" value="InterPro"/>
</dbReference>
<accession>A0AAU8LXR9</accession>
<sequence length="238" mass="26025">MSEQGSKPEKLRVVTIDGPSGVGKSTVSRRVAAKLGFTYLDTGAMYRAVGYACAQASIDVDNPAHQEALNTLLAELDLRLLPPEKEGDDVRVFLGDEDVSAAIRLPEMSMAASKVSAIPAVRKRLTVMQQEMGQAGGLVADGRDTGTVVFPQAAWKFYLDASPEERCRRRVAQLRERGQEVDEQETLAQIIERDRNDQERTIAPLTMAEDAVLVDSSRINADEVVARILKVVKATGRE</sequence>
<evidence type="ECO:0000256" key="1">
    <source>
        <dbReference type="ARBA" id="ARBA00009427"/>
    </source>
</evidence>
<reference evidence="10" key="1">
    <citation type="journal article" date="2024" name="Syst. Appl. Microbiol.">
        <title>First single-strain enrichments of Electrothrix cable bacteria, description of E. aestuarii sp. nov. and E. rattekaaiensis sp. nov., and proposal of a cable bacteria taxonomy following the rules of the SeqCode.</title>
        <authorList>
            <person name="Plum-Jensen L.E."/>
            <person name="Schramm A."/>
            <person name="Marshall I.P.G."/>
        </authorList>
    </citation>
    <scope>NUCLEOTIDE SEQUENCE</scope>
    <source>
        <strain evidence="10">Rat1</strain>
    </source>
</reference>
<evidence type="ECO:0000256" key="4">
    <source>
        <dbReference type="ARBA" id="ARBA00022777"/>
    </source>
</evidence>
<evidence type="ECO:0000256" key="7">
    <source>
        <dbReference type="ARBA" id="ARBA00048478"/>
    </source>
</evidence>
<evidence type="ECO:0000256" key="2">
    <source>
        <dbReference type="ARBA" id="ARBA00022679"/>
    </source>
</evidence>
<dbReference type="Gene3D" id="3.40.50.300">
    <property type="entry name" value="P-loop containing nucleotide triphosphate hydrolases"/>
    <property type="match status" value="1"/>
</dbReference>
<comment type="catalytic activity">
    <reaction evidence="7 8">
        <text>CMP + ATP = CDP + ADP</text>
        <dbReference type="Rhea" id="RHEA:11600"/>
        <dbReference type="ChEBI" id="CHEBI:30616"/>
        <dbReference type="ChEBI" id="CHEBI:58069"/>
        <dbReference type="ChEBI" id="CHEBI:60377"/>
        <dbReference type="ChEBI" id="CHEBI:456216"/>
        <dbReference type="EC" id="2.7.4.25"/>
    </reaction>
</comment>
<dbReference type="InterPro" id="IPR027417">
    <property type="entry name" value="P-loop_NTPase"/>
</dbReference>
<evidence type="ECO:0000313" key="10">
    <source>
        <dbReference type="EMBL" id="XCN74017.1"/>
    </source>
</evidence>
<dbReference type="CDD" id="cd02020">
    <property type="entry name" value="CMPK"/>
    <property type="match status" value="1"/>
</dbReference>
<dbReference type="EC" id="2.7.4.25" evidence="8"/>
<keyword evidence="8" id="KW-0963">Cytoplasm</keyword>
<dbReference type="PANTHER" id="PTHR21299">
    <property type="entry name" value="CYTIDYLATE KINASE/PANTOATE-BETA-ALANINE LIGASE"/>
    <property type="match status" value="1"/>
</dbReference>
<evidence type="ECO:0000256" key="6">
    <source>
        <dbReference type="ARBA" id="ARBA00047615"/>
    </source>
</evidence>